<reference evidence="3 4" key="1">
    <citation type="submission" date="2016-10" db="EMBL/GenBank/DDBJ databases">
        <authorList>
            <person name="Varghese N."/>
            <person name="Submissions S."/>
        </authorList>
    </citation>
    <scope>NUCLEOTIDE SEQUENCE [LARGE SCALE GENOMIC DNA]</scope>
    <source>
        <strain evidence="3 4">DSM 16525</strain>
    </source>
</reference>
<dbReference type="Gene3D" id="3.40.390.10">
    <property type="entry name" value="Collagenase (Catalytic Domain)"/>
    <property type="match status" value="1"/>
</dbReference>
<evidence type="ECO:0000313" key="5">
    <source>
        <dbReference type="Proteomes" id="UP000321514"/>
    </source>
</evidence>
<organism evidence="2 5">
    <name type="scientific">Myxococcus fulvus</name>
    <dbReference type="NCBI Taxonomy" id="33"/>
    <lineage>
        <taxon>Bacteria</taxon>
        <taxon>Pseudomonadati</taxon>
        <taxon>Myxococcota</taxon>
        <taxon>Myxococcia</taxon>
        <taxon>Myxococcales</taxon>
        <taxon>Cystobacterineae</taxon>
        <taxon>Myxococcaceae</taxon>
        <taxon>Myxococcus</taxon>
    </lineage>
</organism>
<evidence type="ECO:0008006" key="6">
    <source>
        <dbReference type="Google" id="ProtNLM"/>
    </source>
</evidence>
<protein>
    <recommendedName>
        <fullName evidence="6">Peptidase M10 metallopeptidase domain-containing protein</fullName>
    </recommendedName>
</protein>
<gene>
    <name evidence="2" type="ORF">MFU01_70350</name>
    <name evidence="3" type="ORF">SAMN05443572_113290</name>
</gene>
<dbReference type="AlphaFoldDB" id="A0A511TFN3"/>
<dbReference type="GO" id="GO:0008237">
    <property type="term" value="F:metallopeptidase activity"/>
    <property type="evidence" value="ECO:0007669"/>
    <property type="project" value="InterPro"/>
</dbReference>
<sequence>MRTLWNRTAAIAMVAALGGLTSPDAQACTRDDCGSGGLNACYNLTGWKWCGITYSGSQHWTSVNVYNHSSISQVPQSWTNLNSPPAAPGNTLYLNTDGSNHSNHDIDYWDANTSDTWWGYTTYPGGIGANNCINRGGAMIQFNLARVTADATWRLWLAEHETGHAVGLGHVCGCSQGRVMNPCTECSNPATLSGCDAQGLTALYP</sequence>
<dbReference type="SUPFAM" id="SSF55486">
    <property type="entry name" value="Metalloproteases ('zincins'), catalytic domain"/>
    <property type="match status" value="1"/>
</dbReference>
<comment type="caution">
    <text evidence="2">The sequence shown here is derived from an EMBL/GenBank/DDBJ whole genome shotgun (WGS) entry which is preliminary data.</text>
</comment>
<dbReference type="EMBL" id="BJXR01000052">
    <property type="protein sequence ID" value="GEN11998.1"/>
    <property type="molecule type" value="Genomic_DNA"/>
</dbReference>
<dbReference type="Proteomes" id="UP000321514">
    <property type="component" value="Unassembled WGS sequence"/>
</dbReference>
<name>A0A511TFN3_MYXFU</name>
<evidence type="ECO:0000313" key="3">
    <source>
        <dbReference type="EMBL" id="SEU39061.1"/>
    </source>
</evidence>
<dbReference type="STRING" id="1334629.MFUL124B02_11205"/>
<feature type="chain" id="PRO_5022959910" description="Peptidase M10 metallopeptidase domain-containing protein" evidence="1">
    <location>
        <begin position="28"/>
        <end position="205"/>
    </location>
</feature>
<accession>A0A511TFN3</accession>
<dbReference type="InterPro" id="IPR024079">
    <property type="entry name" value="MetalloPept_cat_dom_sf"/>
</dbReference>
<evidence type="ECO:0000313" key="2">
    <source>
        <dbReference type="EMBL" id="GEN11998.1"/>
    </source>
</evidence>
<dbReference type="EMBL" id="FOIB01000013">
    <property type="protein sequence ID" value="SEU39061.1"/>
    <property type="molecule type" value="Genomic_DNA"/>
</dbReference>
<evidence type="ECO:0000256" key="1">
    <source>
        <dbReference type="SAM" id="SignalP"/>
    </source>
</evidence>
<dbReference type="RefSeq" id="WP_074958513.1">
    <property type="nucleotide sequence ID" value="NZ_BJXR01000052.1"/>
</dbReference>
<proteinExistence type="predicted"/>
<keyword evidence="4" id="KW-1185">Reference proteome</keyword>
<keyword evidence="1" id="KW-0732">Signal</keyword>
<dbReference type="Proteomes" id="UP000183760">
    <property type="component" value="Unassembled WGS sequence"/>
</dbReference>
<reference evidence="2 5" key="2">
    <citation type="submission" date="2019-07" db="EMBL/GenBank/DDBJ databases">
        <title>Whole genome shotgun sequence of Myxococcus fulvus NBRC 100333.</title>
        <authorList>
            <person name="Hosoyama A."/>
            <person name="Uohara A."/>
            <person name="Ohji S."/>
            <person name="Ichikawa N."/>
        </authorList>
    </citation>
    <scope>NUCLEOTIDE SEQUENCE [LARGE SCALE GENOMIC DNA]</scope>
    <source>
        <strain evidence="2 5">NBRC 100333</strain>
    </source>
</reference>
<evidence type="ECO:0000313" key="4">
    <source>
        <dbReference type="Proteomes" id="UP000183760"/>
    </source>
</evidence>
<feature type="signal peptide" evidence="1">
    <location>
        <begin position="1"/>
        <end position="27"/>
    </location>
</feature>